<feature type="transmembrane region" description="Helical" evidence="1">
    <location>
        <begin position="61"/>
        <end position="82"/>
    </location>
</feature>
<evidence type="ECO:0000313" key="3">
    <source>
        <dbReference type="EMBL" id="MUN06055.1"/>
    </source>
</evidence>
<dbReference type="InterPro" id="IPR006976">
    <property type="entry name" value="VanZ-like"/>
</dbReference>
<name>A0A7C9LFB8_9MICO</name>
<evidence type="ECO:0000256" key="1">
    <source>
        <dbReference type="SAM" id="Phobius"/>
    </source>
</evidence>
<dbReference type="AlphaFoldDB" id="A0A7C9LFB8"/>
<keyword evidence="4" id="KW-1185">Reference proteome</keyword>
<accession>A0A7C9LFB8</accession>
<feature type="domain" description="VanZ-like" evidence="2">
    <location>
        <begin position="70"/>
        <end position="190"/>
    </location>
</feature>
<feature type="transmembrane region" description="Helical" evidence="1">
    <location>
        <begin position="113"/>
        <end position="134"/>
    </location>
</feature>
<proteinExistence type="predicted"/>
<sequence>MASFEHTFDVRASGRTAGRHVAATSRGYAVAMPRSPDPDAARWTAPSAPGPTPRALAWRRLVLVIVGIAYGIGLWTVLFWPVHVDGEGGLIRVDGIIDLLARMGMPAGIRYPLVQSGLNAVLFLPFGALWAAWFRRQRLHLVISATVLASAASLAAEIAQARYLPERTFDLRDVVANGVGAGIGALIVVLAARVSPPESSARPTNR</sequence>
<protein>
    <recommendedName>
        <fullName evidence="2">VanZ-like domain-containing protein</fullName>
    </recommendedName>
</protein>
<feature type="transmembrane region" description="Helical" evidence="1">
    <location>
        <begin position="141"/>
        <end position="162"/>
    </location>
</feature>
<feature type="transmembrane region" description="Helical" evidence="1">
    <location>
        <begin position="174"/>
        <end position="192"/>
    </location>
</feature>
<keyword evidence="1" id="KW-0812">Transmembrane</keyword>
<dbReference type="Pfam" id="PF04892">
    <property type="entry name" value="VanZ"/>
    <property type="match status" value="1"/>
</dbReference>
<evidence type="ECO:0000313" key="4">
    <source>
        <dbReference type="Proteomes" id="UP000480122"/>
    </source>
</evidence>
<keyword evidence="1" id="KW-0472">Membrane</keyword>
<gene>
    <name evidence="3" type="ORF">GLX25_02850</name>
</gene>
<evidence type="ECO:0000259" key="2">
    <source>
        <dbReference type="Pfam" id="PF04892"/>
    </source>
</evidence>
<keyword evidence="1" id="KW-1133">Transmembrane helix</keyword>
<dbReference type="OrthoDB" id="3787741at2"/>
<dbReference type="Proteomes" id="UP000480122">
    <property type="component" value="Unassembled WGS sequence"/>
</dbReference>
<comment type="caution">
    <text evidence="3">The sequence shown here is derived from an EMBL/GenBank/DDBJ whole genome shotgun (WGS) entry which is preliminary data.</text>
</comment>
<dbReference type="EMBL" id="WODA01000003">
    <property type="protein sequence ID" value="MUN06055.1"/>
    <property type="molecule type" value="Genomic_DNA"/>
</dbReference>
<organism evidence="3 4">
    <name type="scientific">Agromyces luteolus</name>
    <dbReference type="NCBI Taxonomy" id="88373"/>
    <lineage>
        <taxon>Bacteria</taxon>
        <taxon>Bacillati</taxon>
        <taxon>Actinomycetota</taxon>
        <taxon>Actinomycetes</taxon>
        <taxon>Micrococcales</taxon>
        <taxon>Microbacteriaceae</taxon>
        <taxon>Agromyces</taxon>
    </lineage>
</organism>
<reference evidence="3 4" key="1">
    <citation type="submission" date="2019-11" db="EMBL/GenBank/DDBJ databases">
        <title>Agromyces kandeliae sp. nov., isolated from mangrove soil.</title>
        <authorList>
            <person name="Wang R."/>
        </authorList>
    </citation>
    <scope>NUCLEOTIDE SEQUENCE [LARGE SCALE GENOMIC DNA]</scope>
    <source>
        <strain evidence="3 4">JCM 11431</strain>
    </source>
</reference>